<evidence type="ECO:0000313" key="3">
    <source>
        <dbReference type="Proteomes" id="UP000077628"/>
    </source>
</evidence>
<dbReference type="AlphaFoldDB" id="A0A177N0E7"/>
<comment type="caution">
    <text evidence="2">The sequence shown here is derived from an EMBL/GenBank/DDBJ whole genome shotgun (WGS) entry which is preliminary data.</text>
</comment>
<dbReference type="CDD" id="cd06661">
    <property type="entry name" value="GGCT_like"/>
    <property type="match status" value="1"/>
</dbReference>
<dbReference type="InterPro" id="IPR009288">
    <property type="entry name" value="AIG2-like_dom"/>
</dbReference>
<evidence type="ECO:0000313" key="2">
    <source>
        <dbReference type="EMBL" id="OAI11331.1"/>
    </source>
</evidence>
<dbReference type="InterPro" id="IPR036568">
    <property type="entry name" value="GGCT-like_sf"/>
</dbReference>
<accession>A0A177N0E7</accession>
<gene>
    <name evidence="2" type="ORF">A1355_16275</name>
</gene>
<dbReference type="Proteomes" id="UP000077628">
    <property type="component" value="Unassembled WGS sequence"/>
</dbReference>
<keyword evidence="3" id="KW-1185">Reference proteome</keyword>
<proteinExistence type="predicted"/>
<protein>
    <recommendedName>
        <fullName evidence="1">Gamma-glutamylcyclotransferase AIG2-like domain-containing protein</fullName>
    </recommendedName>
</protein>
<reference evidence="3" key="1">
    <citation type="submission" date="2016-03" db="EMBL/GenBank/DDBJ databases">
        <authorList>
            <person name="Heylen K."/>
            <person name="De Vos P."/>
            <person name="Vekeman B."/>
        </authorList>
    </citation>
    <scope>NUCLEOTIDE SEQUENCE [LARGE SCALE GENOMIC DNA]</scope>
    <source>
        <strain evidence="3">R-45383</strain>
    </source>
</reference>
<sequence>MPETNLPLFVYGSLRSDCGPAHQDFLSAATALGPASLTGALYDVGRYPAAVIGDAMYLIHGELYDLRGDTDLLACLDAYEECSAEFPEPREYRREIVEVTQNQRIRPAWAYLYNRPTQGLPRIESGDYRQYLTC</sequence>
<evidence type="ECO:0000259" key="1">
    <source>
        <dbReference type="Pfam" id="PF06094"/>
    </source>
</evidence>
<name>A0A177N0E7_9GAMM</name>
<feature type="domain" description="Gamma-glutamylcyclotransferase AIG2-like" evidence="1">
    <location>
        <begin position="8"/>
        <end position="129"/>
    </location>
</feature>
<dbReference type="SUPFAM" id="SSF110857">
    <property type="entry name" value="Gamma-glutamyl cyclotransferase-like"/>
    <property type="match status" value="1"/>
</dbReference>
<dbReference type="Pfam" id="PF06094">
    <property type="entry name" value="GGACT"/>
    <property type="match status" value="1"/>
</dbReference>
<dbReference type="STRING" id="702114.A1355_16275"/>
<dbReference type="EMBL" id="LUUK01000233">
    <property type="protein sequence ID" value="OAI11331.1"/>
    <property type="molecule type" value="Genomic_DNA"/>
</dbReference>
<dbReference type="Gene3D" id="3.10.490.10">
    <property type="entry name" value="Gamma-glutamyl cyclotransferase-like"/>
    <property type="match status" value="1"/>
</dbReference>
<organism evidence="2 3">
    <name type="scientific">Methylomonas koyamae</name>
    <dbReference type="NCBI Taxonomy" id="702114"/>
    <lineage>
        <taxon>Bacteria</taxon>
        <taxon>Pseudomonadati</taxon>
        <taxon>Pseudomonadota</taxon>
        <taxon>Gammaproteobacteria</taxon>
        <taxon>Methylococcales</taxon>
        <taxon>Methylococcaceae</taxon>
        <taxon>Methylomonas</taxon>
    </lineage>
</organism>
<dbReference type="InterPro" id="IPR013024">
    <property type="entry name" value="GGCT-like"/>
</dbReference>
<dbReference type="OrthoDB" id="482277at2"/>
<dbReference type="RefSeq" id="WP_064031796.1">
    <property type="nucleotide sequence ID" value="NZ_LUUK01000233.1"/>
</dbReference>